<reference evidence="2 3" key="1">
    <citation type="submission" date="2021-06" db="EMBL/GenBank/DDBJ databases">
        <title>Caerostris extrusa draft genome.</title>
        <authorList>
            <person name="Kono N."/>
            <person name="Arakawa K."/>
        </authorList>
    </citation>
    <scope>NUCLEOTIDE SEQUENCE [LARGE SCALE GENOMIC DNA]</scope>
</reference>
<gene>
    <name evidence="2" type="ORF">CEXT_615761</name>
</gene>
<name>A0AAV4SQS0_CAEEX</name>
<sequence>MATSMITAGGEGSYPTLGLEPREPIKNHLVLNTGDRNALPHRSSLERDVAQIYSKCFFKFKIILAYGFGKEFEFMLEPPENPGCTQDFRINDKIVLSVTLQYPKNHRQSVTMLKEVKHDIEQILERRHRFPDMEKRSIQHRSPIHRSPSPPILPAKGEAHRKGN</sequence>
<evidence type="ECO:0000313" key="2">
    <source>
        <dbReference type="EMBL" id="GIY33963.1"/>
    </source>
</evidence>
<organism evidence="2 3">
    <name type="scientific">Caerostris extrusa</name>
    <name type="common">Bark spider</name>
    <name type="synonym">Caerostris bankana</name>
    <dbReference type="NCBI Taxonomy" id="172846"/>
    <lineage>
        <taxon>Eukaryota</taxon>
        <taxon>Metazoa</taxon>
        <taxon>Ecdysozoa</taxon>
        <taxon>Arthropoda</taxon>
        <taxon>Chelicerata</taxon>
        <taxon>Arachnida</taxon>
        <taxon>Araneae</taxon>
        <taxon>Araneomorphae</taxon>
        <taxon>Entelegynae</taxon>
        <taxon>Araneoidea</taxon>
        <taxon>Araneidae</taxon>
        <taxon>Caerostris</taxon>
    </lineage>
</organism>
<evidence type="ECO:0000256" key="1">
    <source>
        <dbReference type="SAM" id="MobiDB-lite"/>
    </source>
</evidence>
<dbReference type="AlphaFoldDB" id="A0AAV4SQS0"/>
<proteinExistence type="predicted"/>
<evidence type="ECO:0000313" key="3">
    <source>
        <dbReference type="Proteomes" id="UP001054945"/>
    </source>
</evidence>
<dbReference type="Proteomes" id="UP001054945">
    <property type="component" value="Unassembled WGS sequence"/>
</dbReference>
<dbReference type="EMBL" id="BPLR01009712">
    <property type="protein sequence ID" value="GIY33963.1"/>
    <property type="molecule type" value="Genomic_DNA"/>
</dbReference>
<accession>A0AAV4SQS0</accession>
<feature type="region of interest" description="Disordered" evidence="1">
    <location>
        <begin position="131"/>
        <end position="164"/>
    </location>
</feature>
<comment type="caution">
    <text evidence="2">The sequence shown here is derived from an EMBL/GenBank/DDBJ whole genome shotgun (WGS) entry which is preliminary data.</text>
</comment>
<protein>
    <submittedName>
        <fullName evidence="2">Uncharacterized protein</fullName>
    </submittedName>
</protein>
<keyword evidence="3" id="KW-1185">Reference proteome</keyword>